<evidence type="ECO:0000256" key="1">
    <source>
        <dbReference type="SAM" id="Phobius"/>
    </source>
</evidence>
<protein>
    <submittedName>
        <fullName evidence="2">Efflux RND transporter permease subunit</fullName>
    </submittedName>
</protein>
<dbReference type="PANTHER" id="PTHR32063">
    <property type="match status" value="1"/>
</dbReference>
<evidence type="ECO:0000313" key="2">
    <source>
        <dbReference type="EMBL" id="MDP1520673.1"/>
    </source>
</evidence>
<feature type="transmembrane region" description="Helical" evidence="1">
    <location>
        <begin position="434"/>
        <end position="454"/>
    </location>
</feature>
<dbReference type="Pfam" id="PF00873">
    <property type="entry name" value="ACR_tran"/>
    <property type="match status" value="1"/>
</dbReference>
<accession>A0AAW8B450</accession>
<feature type="transmembrane region" description="Helical" evidence="1">
    <location>
        <begin position="968"/>
        <end position="984"/>
    </location>
</feature>
<sequence>MSASGKGLIAWWVNNPIAANLLMWMILVGGFTSLPGLDKEMFPKIPRDVVQVEVPYPGAGPREVEEQVCIRVEEEVHDLDGIEEIRSFAYQGGGRIEIEVADGYSTQKLLNDVKSRVDAINTFPVDAERPQIKEVLARTQILSLAVAGPLNEGDLKRLAETIRDEVVNLPGVTLAEIGGTRAEEVSVEISEDALRRYQLRFEDVVAAIRRSSINLPAGEIREVAGDIVLQTRGQAYHRADFERIVVLPDADGTEITLGDIAHINDGFAEQDLVSLFNGKPAVFINLFNTRNPDVVTTSEAVQQYIDKKTPTLQPGVELVVWRNLSVYLNSRIDLLLKNALGGLLLVFGLLVLFLRPALAFWVAAGIGIAYVGTLWVMPYLGISVNVVSLFAFLLILGIVVDDAIVVGESVYAHYERGLKGVESAILGAHSVSKPVTFAVLTTMVVFVPMLLLPGDSTKLMQEMPKVALIALAFSLLESFLILPAHLRHLKPEKPPRWLVTRWLRNARQHTSGALKNFAENTYRPLLARALAHSATTISLFLAVLIVVLGVFFTGWLRVAFFPVVEGEYLRATVELQEGVGFQRTLDIMEQIEQGVEGLKQEPLMMAEDGGSVLVNHFSESKENVVSVVLELASNETRSVSSRAVAELWRKHIGPVENVEEYEVEYTLMGRPKDINLLLKGRDMDDLRAATAEVEAALGSYPGVFNTSSSLRTARQEIEISLQDGADTLGVGLSDVAGQLRNAFYGAEAQRIPREKEDVKVMVRYPEQERASVSSLDQLRIRTDDGREIPFNAVAEATFVPGYTEIKRRDRMRMVEIEAELTRGAASANEVVGALLQQRWPALEEKYPGLTLEIAGAQKDQQEFETGFLQMMLLALLAIYAFLAVEFRSYWQPVMILSAVPFGIAGAILGHILFGKEISMPSMMGVLAAAGVVVNDNLVLIDRINQLRKEGWQALDAVMQGARDRFRPIVLTSLTTFFGLMPILFERSAQAQFLIPMVISLAFGVLVATFVTLLLVPAIYICGERLQEKMQRVGVLGTENEN</sequence>
<dbReference type="RefSeq" id="WP_305170245.1">
    <property type="nucleotide sequence ID" value="NZ_JAUUUU010000003.1"/>
</dbReference>
<dbReference type="Gene3D" id="3.30.70.1440">
    <property type="entry name" value="Multidrug efflux transporter AcrB pore domain"/>
    <property type="match status" value="1"/>
</dbReference>
<keyword evidence="3" id="KW-1185">Reference proteome</keyword>
<feature type="transmembrane region" description="Helical" evidence="1">
    <location>
        <begin position="996"/>
        <end position="1021"/>
    </location>
</feature>
<dbReference type="Gene3D" id="3.30.70.1320">
    <property type="entry name" value="Multidrug efflux transporter AcrB pore domain like"/>
    <property type="match status" value="1"/>
</dbReference>
<comment type="caution">
    <text evidence="2">The sequence shown here is derived from an EMBL/GenBank/DDBJ whole genome shotgun (WGS) entry which is preliminary data.</text>
</comment>
<gene>
    <name evidence="2" type="ORF">Q8A57_06830</name>
</gene>
<dbReference type="InterPro" id="IPR027463">
    <property type="entry name" value="AcrB_DN_DC_subdom"/>
</dbReference>
<dbReference type="InterPro" id="IPR001036">
    <property type="entry name" value="Acrflvin-R"/>
</dbReference>
<dbReference type="PRINTS" id="PR00702">
    <property type="entry name" value="ACRIFLAVINRP"/>
</dbReference>
<organism evidence="2 3">
    <name type="scientific">Porticoccus litoralis</name>
    <dbReference type="NCBI Taxonomy" id="434086"/>
    <lineage>
        <taxon>Bacteria</taxon>
        <taxon>Pseudomonadati</taxon>
        <taxon>Pseudomonadota</taxon>
        <taxon>Gammaproteobacteria</taxon>
        <taxon>Cellvibrionales</taxon>
        <taxon>Porticoccaceae</taxon>
        <taxon>Porticoccus</taxon>
    </lineage>
</organism>
<feature type="transmembrane region" description="Helical" evidence="1">
    <location>
        <begin position="334"/>
        <end position="354"/>
    </location>
</feature>
<evidence type="ECO:0000313" key="3">
    <source>
        <dbReference type="Proteomes" id="UP001178354"/>
    </source>
</evidence>
<feature type="transmembrane region" description="Helical" evidence="1">
    <location>
        <begin position="360"/>
        <end position="382"/>
    </location>
</feature>
<dbReference type="SUPFAM" id="SSF82714">
    <property type="entry name" value="Multidrug efflux transporter AcrB TolC docking domain, DN and DC subdomains"/>
    <property type="match status" value="2"/>
</dbReference>
<dbReference type="GO" id="GO:0042910">
    <property type="term" value="F:xenobiotic transmembrane transporter activity"/>
    <property type="evidence" value="ECO:0007669"/>
    <property type="project" value="TreeGrafter"/>
</dbReference>
<proteinExistence type="predicted"/>
<feature type="transmembrane region" description="Helical" evidence="1">
    <location>
        <begin position="867"/>
        <end position="884"/>
    </location>
</feature>
<reference evidence="2" key="1">
    <citation type="journal article" date="2010" name="Int. J. Syst. Evol. Microbiol.">
        <title>Porticoccus litoralis gen. nov., sp. nov., a gammaproteobacterium isolated from the Yellow Sea.</title>
        <authorList>
            <person name="Oh H.M."/>
            <person name="Kim H."/>
            <person name="Kim K.M."/>
            <person name="Min G.S."/>
            <person name="Cho J.C."/>
        </authorList>
    </citation>
    <scope>NUCLEOTIDE SEQUENCE</scope>
    <source>
        <strain evidence="2">DSM 25064</strain>
    </source>
</reference>
<feature type="transmembrane region" description="Helical" evidence="1">
    <location>
        <begin position="17"/>
        <end position="37"/>
    </location>
</feature>
<dbReference type="AlphaFoldDB" id="A0AAW8B450"/>
<dbReference type="Gene3D" id="1.20.1640.10">
    <property type="entry name" value="Multidrug efflux transporter AcrB transmembrane domain"/>
    <property type="match status" value="2"/>
</dbReference>
<feature type="transmembrane region" description="Helical" evidence="1">
    <location>
        <begin position="466"/>
        <end position="486"/>
    </location>
</feature>
<name>A0AAW8B450_9GAMM</name>
<dbReference type="SUPFAM" id="SSF82866">
    <property type="entry name" value="Multidrug efflux transporter AcrB transmembrane domain"/>
    <property type="match status" value="2"/>
</dbReference>
<dbReference type="GO" id="GO:0005886">
    <property type="term" value="C:plasma membrane"/>
    <property type="evidence" value="ECO:0007669"/>
    <property type="project" value="TreeGrafter"/>
</dbReference>
<reference evidence="2" key="2">
    <citation type="submission" date="2023-08" db="EMBL/GenBank/DDBJ databases">
        <authorList>
            <person name="Luo J."/>
        </authorList>
    </citation>
    <scope>NUCLEOTIDE SEQUENCE</scope>
    <source>
        <strain evidence="2">DSM 25064</strain>
    </source>
</reference>
<dbReference type="Gene3D" id="3.30.2090.10">
    <property type="entry name" value="Multidrug efflux transporter AcrB TolC docking domain, DN and DC subdomains"/>
    <property type="match status" value="2"/>
</dbReference>
<dbReference type="SUPFAM" id="SSF82693">
    <property type="entry name" value="Multidrug efflux transporter AcrB pore domain, PN1, PN2, PC1 and PC2 subdomains"/>
    <property type="match status" value="2"/>
</dbReference>
<dbReference type="EMBL" id="JAUUUU010000003">
    <property type="protein sequence ID" value="MDP1520673.1"/>
    <property type="molecule type" value="Genomic_DNA"/>
</dbReference>
<dbReference type="PANTHER" id="PTHR32063:SF33">
    <property type="entry name" value="RND SUPERFAMILY EFFLUX PUMP PERMEASE COMPONENT"/>
    <property type="match status" value="1"/>
</dbReference>
<dbReference type="Proteomes" id="UP001178354">
    <property type="component" value="Unassembled WGS sequence"/>
</dbReference>
<feature type="transmembrane region" description="Helical" evidence="1">
    <location>
        <begin position="529"/>
        <end position="552"/>
    </location>
</feature>
<keyword evidence="1" id="KW-1133">Transmembrane helix</keyword>
<feature type="transmembrane region" description="Helical" evidence="1">
    <location>
        <begin position="389"/>
        <end position="414"/>
    </location>
</feature>
<keyword evidence="1" id="KW-0812">Transmembrane</keyword>
<dbReference type="Gene3D" id="3.30.70.1430">
    <property type="entry name" value="Multidrug efflux transporter AcrB pore domain"/>
    <property type="match status" value="2"/>
</dbReference>
<feature type="transmembrane region" description="Helical" evidence="1">
    <location>
        <begin position="890"/>
        <end position="913"/>
    </location>
</feature>
<keyword evidence="1" id="KW-0472">Membrane</keyword>